<keyword evidence="2" id="KW-1185">Reference proteome</keyword>
<protein>
    <recommendedName>
        <fullName evidence="3">Type VI secretion system baseplate subunit TssG</fullName>
    </recommendedName>
</protein>
<organism evidence="1 2">
    <name type="scientific">Kistimonas scapharcae</name>
    <dbReference type="NCBI Taxonomy" id="1036133"/>
    <lineage>
        <taxon>Bacteria</taxon>
        <taxon>Pseudomonadati</taxon>
        <taxon>Pseudomonadota</taxon>
        <taxon>Gammaproteobacteria</taxon>
        <taxon>Oceanospirillales</taxon>
        <taxon>Endozoicomonadaceae</taxon>
        <taxon>Kistimonas</taxon>
    </lineage>
</organism>
<reference evidence="2" key="1">
    <citation type="journal article" date="2019" name="Int. J. Syst. Evol. Microbiol.">
        <title>The Global Catalogue of Microorganisms (GCM) 10K type strain sequencing project: providing services to taxonomists for standard genome sequencing and annotation.</title>
        <authorList>
            <consortium name="The Broad Institute Genomics Platform"/>
            <consortium name="The Broad Institute Genome Sequencing Center for Infectious Disease"/>
            <person name="Wu L."/>
            <person name="Ma J."/>
        </authorList>
    </citation>
    <scope>NUCLEOTIDE SEQUENCE [LARGE SCALE GENOMIC DNA]</scope>
    <source>
        <strain evidence="2">JCM 17805</strain>
    </source>
</reference>
<gene>
    <name evidence="1" type="ORF">GCM10023116_00550</name>
</gene>
<evidence type="ECO:0000313" key="2">
    <source>
        <dbReference type="Proteomes" id="UP001500604"/>
    </source>
</evidence>
<proteinExistence type="predicted"/>
<dbReference type="EMBL" id="BAABFL010000004">
    <property type="protein sequence ID" value="GAA4647793.1"/>
    <property type="molecule type" value="Genomic_DNA"/>
</dbReference>
<dbReference type="Proteomes" id="UP001500604">
    <property type="component" value="Unassembled WGS sequence"/>
</dbReference>
<dbReference type="RefSeq" id="WP_345192653.1">
    <property type="nucleotide sequence ID" value="NZ_BAABFL010000004.1"/>
</dbReference>
<sequence length="323" mass="37600">MSSANSKPLLNNVWLSRLRNSPMDFEFIQVLRILSDSPVFQDKLSLAPLSSGEYTRAEIGDLKRAYNAYKLTVSKPALTGTYGVLPHSLRDLVRKVIYENSSHSLEDFINVFNNRLLWSQYHTDAARYLALYLESKIRHSSFGETPGFNFSGNVFNNIDNLEYHPYAISLCMNTNSLAGAEKLLSNYLKSTVSIERDKGKRWPIDHDRCWKISSSSRSNEFKLGRNTVIGRHAWLLGETVSIILHYKNNIQWQKQLRYTPRFTEKVVNITRSILPFHFVRYFIEIPASESTAMILSARKKIYRLAYHTTYYKNKKQYMRISWK</sequence>
<evidence type="ECO:0008006" key="3">
    <source>
        <dbReference type="Google" id="ProtNLM"/>
    </source>
</evidence>
<accession>A0ABP8UV50</accession>
<evidence type="ECO:0000313" key="1">
    <source>
        <dbReference type="EMBL" id="GAA4647793.1"/>
    </source>
</evidence>
<dbReference type="InterPro" id="IPR010732">
    <property type="entry name" value="T6SS_TssG-like"/>
</dbReference>
<dbReference type="PANTHER" id="PTHR35564:SF4">
    <property type="entry name" value="CYTOPLASMIC PROTEIN"/>
    <property type="match status" value="1"/>
</dbReference>
<name>A0ABP8UV50_9GAMM</name>
<comment type="caution">
    <text evidence="1">The sequence shown here is derived from an EMBL/GenBank/DDBJ whole genome shotgun (WGS) entry which is preliminary data.</text>
</comment>
<dbReference type="PANTHER" id="PTHR35564">
    <property type="match status" value="1"/>
</dbReference>
<dbReference type="Pfam" id="PF06996">
    <property type="entry name" value="T6SS_TssG"/>
    <property type="match status" value="1"/>
</dbReference>